<dbReference type="InterPro" id="IPR013762">
    <property type="entry name" value="Integrase-like_cat_sf"/>
</dbReference>
<reference evidence="3 4" key="1">
    <citation type="submission" date="2024-04" db="EMBL/GenBank/DDBJ databases">
        <title>Defined microbial consortia suppress multidrug-resistant proinflammatory Enterobacteriaceae via ecological control.</title>
        <authorList>
            <person name="Furuichi M."/>
            <person name="Kawaguchi T."/>
            <person name="Pust M."/>
            <person name="Yasuma K."/>
            <person name="Plichta D."/>
            <person name="Hasegawa N."/>
            <person name="Ohya T."/>
            <person name="Bhattarai S."/>
            <person name="Sasajima S."/>
            <person name="Aoto Y."/>
            <person name="Tuganbaev T."/>
            <person name="Yaginuma M."/>
            <person name="Ueda M."/>
            <person name="Okahashi N."/>
            <person name="Amafuji K."/>
            <person name="Kiridooshi Y."/>
            <person name="Sugita K."/>
            <person name="Strazar M."/>
            <person name="Skelly A."/>
            <person name="Suda W."/>
            <person name="Hattori M."/>
            <person name="Nakamoto N."/>
            <person name="Caballero S."/>
            <person name="Norman J."/>
            <person name="Olle B."/>
            <person name="Tanoue T."/>
            <person name="Arita M."/>
            <person name="Bucci V."/>
            <person name="Atarashi K."/>
            <person name="Xavier R."/>
            <person name="Honda K."/>
        </authorList>
    </citation>
    <scope>NUCLEOTIDE SEQUENCE [LARGE SCALE GENOMIC DNA]</scope>
    <source>
        <strain evidence="4">k04-0078-D8-1</strain>
    </source>
</reference>
<evidence type="ECO:0000256" key="1">
    <source>
        <dbReference type="ARBA" id="ARBA00023172"/>
    </source>
</evidence>
<feature type="domain" description="Tyr recombinase" evidence="2">
    <location>
        <begin position="288"/>
        <end position="475"/>
    </location>
</feature>
<dbReference type="InterPro" id="IPR011010">
    <property type="entry name" value="DNA_brk_join_enz"/>
</dbReference>
<dbReference type="Gene3D" id="1.10.443.10">
    <property type="entry name" value="Intergrase catalytic core"/>
    <property type="match status" value="1"/>
</dbReference>
<dbReference type="InterPro" id="IPR002104">
    <property type="entry name" value="Integrase_catalytic"/>
</dbReference>
<dbReference type="Pfam" id="PF00589">
    <property type="entry name" value="Phage_integrase"/>
    <property type="match status" value="1"/>
</dbReference>
<name>A0ABQ0B8X3_9FIRM</name>
<evidence type="ECO:0000313" key="3">
    <source>
        <dbReference type="EMBL" id="GAA6407907.1"/>
    </source>
</evidence>
<dbReference type="CDD" id="cd00397">
    <property type="entry name" value="DNA_BRE_C"/>
    <property type="match status" value="1"/>
</dbReference>
<gene>
    <name evidence="3" type="ORF">K040078D81_20240</name>
</gene>
<keyword evidence="4" id="KW-1185">Reference proteome</keyword>
<dbReference type="RefSeq" id="WP_104805248.1">
    <property type="nucleotide sequence ID" value="NZ_BAABYW010000001.1"/>
</dbReference>
<sequence length="510" mass="61366">MQSRVEYRELKCYHNRSEKEKNTQHKKPYFDLGQFPTEQIQQEFRKFLLKEGDTKLFRTMYHYHPYLEQLAKYLSIKRNESVQSLLEQPIEKWILSLKRWMLENGIPRTRVRISSYGNELIVDTELIKFFRRILKWLQPEDTREETEKDIWELEKLGIELRENPIYHVKTINFEKILQPDLREEVKKAIYFNLTREAVGTIQRELSSLRDFSGFLQKEFTEVKSCRDIDRKIWEEYLIHKMTEEKEGKGNSDLVLKIRNVLETVGKIYGYHHLEMLFLNTDIPPERTPEFKVYTDKEMETLNAHIIQMDEQTVRCLIIHQMLGTRISDTLTLRMDCLYQTGDQYMIQIHQVKTRTYEKPISYELAMLIEKAVEYTKEKYGNTKYIFTDEKKTSRPLRYITLKGKVLGMIRREDLRDDDGKLFGFDTHMFRHYYGVQLTELHLDDWTIARLLGHKRLGSVQRYRKMSNQLIADESRKIRAMLTDIIYDNLDGWGEEYEQIRQNAGRKSEEK</sequence>
<proteinExistence type="predicted"/>
<accession>A0ABQ0B8X3</accession>
<evidence type="ECO:0000313" key="4">
    <source>
        <dbReference type="Proteomes" id="UP001600943"/>
    </source>
</evidence>
<comment type="caution">
    <text evidence="3">The sequence shown here is derived from an EMBL/GenBank/DDBJ whole genome shotgun (WGS) entry which is preliminary data.</text>
</comment>
<protein>
    <recommendedName>
        <fullName evidence="2">Tyr recombinase domain-containing protein</fullName>
    </recommendedName>
</protein>
<dbReference type="Proteomes" id="UP001600943">
    <property type="component" value="Unassembled WGS sequence"/>
</dbReference>
<evidence type="ECO:0000259" key="2">
    <source>
        <dbReference type="PROSITE" id="PS51898"/>
    </source>
</evidence>
<keyword evidence="1" id="KW-0233">DNA recombination</keyword>
<dbReference type="PROSITE" id="PS51898">
    <property type="entry name" value="TYR_RECOMBINASE"/>
    <property type="match status" value="1"/>
</dbReference>
<organism evidence="3 4">
    <name type="scientific">Blautia hominis</name>
    <dbReference type="NCBI Taxonomy" id="2025493"/>
    <lineage>
        <taxon>Bacteria</taxon>
        <taxon>Bacillati</taxon>
        <taxon>Bacillota</taxon>
        <taxon>Clostridia</taxon>
        <taxon>Lachnospirales</taxon>
        <taxon>Lachnospiraceae</taxon>
        <taxon>Blautia</taxon>
    </lineage>
</organism>
<dbReference type="SUPFAM" id="SSF56349">
    <property type="entry name" value="DNA breaking-rejoining enzymes"/>
    <property type="match status" value="1"/>
</dbReference>
<dbReference type="EMBL" id="BAABYW010000001">
    <property type="protein sequence ID" value="GAA6407907.1"/>
    <property type="molecule type" value="Genomic_DNA"/>
</dbReference>